<sequence length="279" mass="31635">MYKTQNNDFWILISRLCGWTYTILWSVSYYPQPFLNWQRKSTNGFIFDFPLMNVIGSLCYTISTGLFLYSGTVREEYAARHPESPEPTARFNDFCYGFHSLVLCSVTFSQFWPGLWGWKRAAKRNPNRLTISILLANVIGTCSCIVLVILGKLELLANGSWEWIDVAYALTYVKLSITVFKYWPQVLSIYRRKSTAGLTMLGVSLDFIGGILSLIQLIIDCSLQADWSGLTGNLLKLGLANISMLADTVFLTQRYVLYGAKEIAEPEHSPEETDALLPK</sequence>
<dbReference type="Gene3D" id="1.20.1280.290">
    <property type="match status" value="2"/>
</dbReference>
<dbReference type="Proteomes" id="UP000660729">
    <property type="component" value="Unassembled WGS sequence"/>
</dbReference>
<dbReference type="OrthoDB" id="75720at2759"/>
<name>A0A8H6R6G2_9PEZI</name>
<comment type="subcellular location">
    <subcellularLocation>
        <location evidence="1">Endomembrane system</location>
        <topology evidence="1">Multi-pass membrane protein</topology>
    </subcellularLocation>
</comment>
<dbReference type="InterPro" id="IPR006603">
    <property type="entry name" value="PQ-loop_rpt"/>
</dbReference>
<dbReference type="AlphaFoldDB" id="A0A8H6R6G2"/>
<evidence type="ECO:0000256" key="5">
    <source>
        <dbReference type="ARBA" id="ARBA00022989"/>
    </source>
</evidence>
<evidence type="ECO:0000256" key="7">
    <source>
        <dbReference type="SAM" id="Phobius"/>
    </source>
</evidence>
<accession>A0A8H6R6G2</accession>
<protein>
    <submittedName>
        <fullName evidence="8">Cystinosin-like</fullName>
    </submittedName>
</protein>
<proteinExistence type="predicted"/>
<evidence type="ECO:0000313" key="9">
    <source>
        <dbReference type="Proteomes" id="UP000660729"/>
    </source>
</evidence>
<reference evidence="8" key="1">
    <citation type="submission" date="2020-04" db="EMBL/GenBank/DDBJ databases">
        <title>Draft genome resource of the tomato pathogen Pseudocercospora fuligena.</title>
        <authorList>
            <person name="Zaccaron A."/>
        </authorList>
    </citation>
    <scope>NUCLEOTIDE SEQUENCE</scope>
    <source>
        <strain evidence="8">PF001</strain>
    </source>
</reference>
<dbReference type="EMBL" id="JABCIY010000331">
    <property type="protein sequence ID" value="KAF7185438.1"/>
    <property type="molecule type" value="Genomic_DNA"/>
</dbReference>
<evidence type="ECO:0000256" key="1">
    <source>
        <dbReference type="ARBA" id="ARBA00004127"/>
    </source>
</evidence>
<evidence type="ECO:0000256" key="2">
    <source>
        <dbReference type="ARBA" id="ARBA00022448"/>
    </source>
</evidence>
<keyword evidence="9" id="KW-1185">Reference proteome</keyword>
<organism evidence="8 9">
    <name type="scientific">Pseudocercospora fuligena</name>
    <dbReference type="NCBI Taxonomy" id="685502"/>
    <lineage>
        <taxon>Eukaryota</taxon>
        <taxon>Fungi</taxon>
        <taxon>Dikarya</taxon>
        <taxon>Ascomycota</taxon>
        <taxon>Pezizomycotina</taxon>
        <taxon>Dothideomycetes</taxon>
        <taxon>Dothideomycetidae</taxon>
        <taxon>Mycosphaerellales</taxon>
        <taxon>Mycosphaerellaceae</taxon>
        <taxon>Pseudocercospora</taxon>
    </lineage>
</organism>
<gene>
    <name evidence="8" type="ORF">HII31_13227</name>
</gene>
<feature type="transmembrane region" description="Helical" evidence="7">
    <location>
        <begin position="163"/>
        <end position="183"/>
    </location>
</feature>
<evidence type="ECO:0000256" key="4">
    <source>
        <dbReference type="ARBA" id="ARBA00022737"/>
    </source>
</evidence>
<keyword evidence="3 7" id="KW-0812">Transmembrane</keyword>
<feature type="transmembrane region" description="Helical" evidence="7">
    <location>
        <begin position="12"/>
        <end position="31"/>
    </location>
</feature>
<keyword evidence="2" id="KW-0813">Transport</keyword>
<evidence type="ECO:0000256" key="3">
    <source>
        <dbReference type="ARBA" id="ARBA00022692"/>
    </source>
</evidence>
<feature type="transmembrane region" description="Helical" evidence="7">
    <location>
        <begin position="195"/>
        <end position="219"/>
    </location>
</feature>
<feature type="transmembrane region" description="Helical" evidence="7">
    <location>
        <begin position="51"/>
        <end position="70"/>
    </location>
</feature>
<keyword evidence="4" id="KW-0677">Repeat</keyword>
<evidence type="ECO:0000256" key="6">
    <source>
        <dbReference type="ARBA" id="ARBA00023136"/>
    </source>
</evidence>
<dbReference type="PANTHER" id="PTHR13131">
    <property type="entry name" value="CYSTINOSIN"/>
    <property type="match status" value="1"/>
</dbReference>
<feature type="transmembrane region" description="Helical" evidence="7">
    <location>
        <begin position="129"/>
        <end position="151"/>
    </location>
</feature>
<keyword evidence="5 7" id="KW-1133">Transmembrane helix</keyword>
<dbReference type="Pfam" id="PF04193">
    <property type="entry name" value="PQ-loop"/>
    <property type="match status" value="2"/>
</dbReference>
<keyword evidence="6 7" id="KW-0472">Membrane</keyword>
<dbReference type="SMART" id="SM00679">
    <property type="entry name" value="CTNS"/>
    <property type="match status" value="2"/>
</dbReference>
<dbReference type="GO" id="GO:0005774">
    <property type="term" value="C:vacuolar membrane"/>
    <property type="evidence" value="ECO:0007669"/>
    <property type="project" value="TreeGrafter"/>
</dbReference>
<dbReference type="GO" id="GO:0012505">
    <property type="term" value="C:endomembrane system"/>
    <property type="evidence" value="ECO:0007669"/>
    <property type="project" value="UniProtKB-SubCell"/>
</dbReference>
<dbReference type="GO" id="GO:0000324">
    <property type="term" value="C:fungal-type vacuole"/>
    <property type="evidence" value="ECO:0007669"/>
    <property type="project" value="TreeGrafter"/>
</dbReference>
<dbReference type="GO" id="GO:0015184">
    <property type="term" value="F:L-cystine transmembrane transporter activity"/>
    <property type="evidence" value="ECO:0007669"/>
    <property type="project" value="TreeGrafter"/>
</dbReference>
<dbReference type="InterPro" id="IPR005282">
    <property type="entry name" value="LC_transporter"/>
</dbReference>
<dbReference type="PANTHER" id="PTHR13131:SF5">
    <property type="entry name" value="CYSTINOSIN"/>
    <property type="match status" value="1"/>
</dbReference>
<evidence type="ECO:0000313" key="8">
    <source>
        <dbReference type="EMBL" id="KAF7185438.1"/>
    </source>
</evidence>
<comment type="caution">
    <text evidence="8">The sequence shown here is derived from an EMBL/GenBank/DDBJ whole genome shotgun (WGS) entry which is preliminary data.</text>
</comment>